<keyword evidence="3" id="KW-0406">Ion transport</keyword>
<evidence type="ECO:0000256" key="3">
    <source>
        <dbReference type="ARBA" id="ARBA00023065"/>
    </source>
</evidence>
<keyword evidence="2" id="KW-0813">Transport</keyword>
<accession>A0A926D1R8</accession>
<reference evidence="4" key="1">
    <citation type="submission" date="2020-08" db="EMBL/GenBank/DDBJ databases">
        <title>Genome public.</title>
        <authorList>
            <person name="Liu C."/>
            <person name="Sun Q."/>
        </authorList>
    </citation>
    <scope>NUCLEOTIDE SEQUENCE</scope>
    <source>
        <strain evidence="4">NSJ-44</strain>
    </source>
</reference>
<evidence type="ECO:0000313" key="4">
    <source>
        <dbReference type="EMBL" id="MBC8528720.1"/>
    </source>
</evidence>
<dbReference type="SUPFAM" id="SSF159468">
    <property type="entry name" value="AtpF-like"/>
    <property type="match status" value="1"/>
</dbReference>
<name>A0A926D1R8_9FIRM</name>
<organism evidence="4 5">
    <name type="scientific">Luoshenia tenuis</name>
    <dbReference type="NCBI Taxonomy" id="2763654"/>
    <lineage>
        <taxon>Bacteria</taxon>
        <taxon>Bacillati</taxon>
        <taxon>Bacillota</taxon>
        <taxon>Clostridia</taxon>
        <taxon>Christensenellales</taxon>
        <taxon>Christensenellaceae</taxon>
        <taxon>Luoshenia</taxon>
    </lineage>
</organism>
<dbReference type="Gene3D" id="3.40.50.10580">
    <property type="entry name" value="ATPase, V1 complex, subunit F"/>
    <property type="match status" value="1"/>
</dbReference>
<dbReference type="GO" id="GO:0046961">
    <property type="term" value="F:proton-transporting ATPase activity, rotational mechanism"/>
    <property type="evidence" value="ECO:0007669"/>
    <property type="project" value="InterPro"/>
</dbReference>
<dbReference type="AlphaFoldDB" id="A0A926D1R8"/>
<proteinExistence type="inferred from homology"/>
<comment type="similarity">
    <text evidence="1">Belongs to the V-ATPase F subunit family.</text>
</comment>
<evidence type="ECO:0000256" key="1">
    <source>
        <dbReference type="ARBA" id="ARBA00010148"/>
    </source>
</evidence>
<protein>
    <submittedName>
        <fullName evidence="4">V-type ATP synthase subunit F</fullName>
    </submittedName>
</protein>
<dbReference type="NCBIfam" id="NF002384">
    <property type="entry name" value="PRK01395.1"/>
    <property type="match status" value="1"/>
</dbReference>
<comment type="caution">
    <text evidence="4">The sequence shown here is derived from an EMBL/GenBank/DDBJ whole genome shotgun (WGS) entry which is preliminary data.</text>
</comment>
<keyword evidence="5" id="KW-1185">Reference proteome</keyword>
<evidence type="ECO:0000313" key="5">
    <source>
        <dbReference type="Proteomes" id="UP000654279"/>
    </source>
</evidence>
<sequence>MVNLGVVGERDSVMGFKALGLYVVEASSPTQAARAVDKMAREGFAVIFITETMATQMGETIDKYKAEAYPAIIPIPGNQGTTGLGMQLLKSNVEKAVGADILFGKEG</sequence>
<dbReference type="InterPro" id="IPR036906">
    <property type="entry name" value="ATPase_V1_fsu_sf"/>
</dbReference>
<dbReference type="InterPro" id="IPR008218">
    <property type="entry name" value="ATPase_V1-cplx_f_g_su"/>
</dbReference>
<gene>
    <name evidence="4" type="ORF">H8699_04610</name>
</gene>
<dbReference type="RefSeq" id="WP_138296555.1">
    <property type="nucleotide sequence ID" value="NZ_JACRSO010000001.1"/>
</dbReference>
<evidence type="ECO:0000256" key="2">
    <source>
        <dbReference type="ARBA" id="ARBA00022448"/>
    </source>
</evidence>
<dbReference type="Pfam" id="PF01990">
    <property type="entry name" value="ATP-synt_F"/>
    <property type="match status" value="1"/>
</dbReference>
<dbReference type="Proteomes" id="UP000654279">
    <property type="component" value="Unassembled WGS sequence"/>
</dbReference>
<dbReference type="EMBL" id="JACRSO010000001">
    <property type="protein sequence ID" value="MBC8528720.1"/>
    <property type="molecule type" value="Genomic_DNA"/>
</dbReference>